<proteinExistence type="predicted"/>
<dbReference type="EMBL" id="JBFWIC010000022">
    <property type="protein sequence ID" value="MEZ0475813.1"/>
    <property type="molecule type" value="Genomic_DNA"/>
</dbReference>
<reference evidence="6 7" key="1">
    <citation type="submission" date="2024-07" db="EMBL/GenBank/DDBJ databases">
        <title>Luteimonas salilacus sp. nov., isolated from the shore soil of Salt Lake in Tibet of China.</title>
        <authorList>
            <person name="Zhang X."/>
            <person name="Li A."/>
        </authorList>
    </citation>
    <scope>NUCLEOTIDE SEQUENCE [LARGE SCALE GENOMIC DNA]</scope>
    <source>
        <strain evidence="6 7">B3-2-R+30</strain>
    </source>
</reference>
<keyword evidence="7" id="KW-1185">Reference proteome</keyword>
<evidence type="ECO:0000256" key="5">
    <source>
        <dbReference type="ARBA" id="ARBA00023136"/>
    </source>
</evidence>
<keyword evidence="4 6" id="KW-0808">Transferase</keyword>
<name>A0ABV4HSR4_9GAMM</name>
<dbReference type="PANTHER" id="PTHR43646:SF2">
    <property type="entry name" value="GLYCOSYLTRANSFERASE 2-LIKE DOMAIN-CONTAINING PROTEIN"/>
    <property type="match status" value="1"/>
</dbReference>
<organism evidence="6 7">
    <name type="scientific">Luteimonas salinilitoris</name>
    <dbReference type="NCBI Taxonomy" id="3237697"/>
    <lineage>
        <taxon>Bacteria</taxon>
        <taxon>Pseudomonadati</taxon>
        <taxon>Pseudomonadota</taxon>
        <taxon>Gammaproteobacteria</taxon>
        <taxon>Lysobacterales</taxon>
        <taxon>Lysobacteraceae</taxon>
        <taxon>Luteimonas</taxon>
    </lineage>
</organism>
<keyword evidence="3 6" id="KW-0328">Glycosyltransferase</keyword>
<comment type="caution">
    <text evidence="6">The sequence shown here is derived from an EMBL/GenBank/DDBJ whole genome shotgun (WGS) entry which is preliminary data.</text>
</comment>
<dbReference type="GO" id="GO:0016757">
    <property type="term" value="F:glycosyltransferase activity"/>
    <property type="evidence" value="ECO:0007669"/>
    <property type="project" value="UniProtKB-KW"/>
</dbReference>
<dbReference type="SUPFAM" id="SSF53448">
    <property type="entry name" value="Nucleotide-diphospho-sugar transferases"/>
    <property type="match status" value="1"/>
</dbReference>
<dbReference type="EC" id="2.4.-.-" evidence="6"/>
<gene>
    <name evidence="6" type="ORF">AB6713_14500</name>
</gene>
<evidence type="ECO:0000256" key="4">
    <source>
        <dbReference type="ARBA" id="ARBA00022679"/>
    </source>
</evidence>
<comment type="subcellular location">
    <subcellularLocation>
        <location evidence="1">Cell membrane</location>
    </subcellularLocation>
</comment>
<evidence type="ECO:0000256" key="2">
    <source>
        <dbReference type="ARBA" id="ARBA00022475"/>
    </source>
</evidence>
<evidence type="ECO:0000313" key="6">
    <source>
        <dbReference type="EMBL" id="MEZ0475813.1"/>
    </source>
</evidence>
<dbReference type="Gene3D" id="3.90.550.10">
    <property type="entry name" value="Spore Coat Polysaccharide Biosynthesis Protein SpsA, Chain A"/>
    <property type="match status" value="1"/>
</dbReference>
<protein>
    <submittedName>
        <fullName evidence="6">Glycosyltransferase</fullName>
        <ecNumber evidence="6">2.4.-.-</ecNumber>
    </submittedName>
</protein>
<evidence type="ECO:0000256" key="3">
    <source>
        <dbReference type="ARBA" id="ARBA00022676"/>
    </source>
</evidence>
<accession>A0ABV4HSR4</accession>
<keyword evidence="2" id="KW-1003">Cell membrane</keyword>
<dbReference type="PANTHER" id="PTHR43646">
    <property type="entry name" value="GLYCOSYLTRANSFERASE"/>
    <property type="match status" value="1"/>
</dbReference>
<dbReference type="RefSeq" id="WP_370565334.1">
    <property type="nucleotide sequence ID" value="NZ_JBFWIB010000015.1"/>
</dbReference>
<evidence type="ECO:0000313" key="7">
    <source>
        <dbReference type="Proteomes" id="UP001566331"/>
    </source>
</evidence>
<dbReference type="InterPro" id="IPR029044">
    <property type="entry name" value="Nucleotide-diphossugar_trans"/>
</dbReference>
<evidence type="ECO:0000256" key="1">
    <source>
        <dbReference type="ARBA" id="ARBA00004236"/>
    </source>
</evidence>
<sequence length="223" mass="24732">MCPSLAIVIPAGPGDRAWEALLPQLTQARAREVVLVLAQGEDDVVDQLPANVSLVRSAAGRARQLNAGAARTNADWLWFLHADSRIVASTVDALHRFIDADATAIGYFDLRFLRDGPRLMFLNTLGAQVRSRLLGLPFGDQGLLMPRRVYDAINGFDEHIGAGEDHAAIWAARALDIPLRALRAPVYTSARKYAQRGWWATTREHLRATAEQARRFSRQERLS</sequence>
<keyword evidence="5" id="KW-0472">Membrane</keyword>
<dbReference type="Proteomes" id="UP001566331">
    <property type="component" value="Unassembled WGS sequence"/>
</dbReference>